<dbReference type="InterPro" id="IPR036498">
    <property type="entry name" value="Nfu/NifU_N_sf"/>
</dbReference>
<evidence type="ECO:0000313" key="1">
    <source>
        <dbReference type="EMBL" id="HCQ40152.1"/>
    </source>
</evidence>
<dbReference type="Proteomes" id="UP000262056">
    <property type="component" value="Unassembled WGS sequence"/>
</dbReference>
<dbReference type="EMBL" id="DQFB01000001">
    <property type="protein sequence ID" value="HCQ40152.1"/>
    <property type="molecule type" value="Genomic_DNA"/>
</dbReference>
<name>A0A656PMB9_UNCKA</name>
<accession>A0A656PMB9</accession>
<comment type="caution">
    <text evidence="1">The sequence shown here is derived from an EMBL/GenBank/DDBJ whole genome shotgun (WGS) entry which is preliminary data.</text>
</comment>
<reference evidence="1 2" key="1">
    <citation type="journal article" date="2018" name="Nat. Biotechnol.">
        <title>A standardized bacterial taxonomy based on genome phylogeny substantially revises the tree of life.</title>
        <authorList>
            <person name="Parks D.H."/>
            <person name="Chuvochina M."/>
            <person name="Waite D.W."/>
            <person name="Rinke C."/>
            <person name="Skarshewski A."/>
            <person name="Chaumeil P.A."/>
            <person name="Hugenholtz P."/>
        </authorList>
    </citation>
    <scope>NUCLEOTIDE SEQUENCE [LARGE SCALE GENOMIC DNA]</scope>
    <source>
        <strain evidence="1">UBA12021</strain>
    </source>
</reference>
<evidence type="ECO:0000313" key="2">
    <source>
        <dbReference type="Proteomes" id="UP000262056"/>
    </source>
</evidence>
<dbReference type="AlphaFoldDB" id="A0A656PMB9"/>
<gene>
    <name evidence="1" type="ORF">DIU24_00395</name>
</gene>
<organism evidence="1 2">
    <name type="scientific">candidate division WWE3 bacterium</name>
    <dbReference type="NCBI Taxonomy" id="2053526"/>
    <lineage>
        <taxon>Bacteria</taxon>
        <taxon>Katanobacteria</taxon>
    </lineage>
</organism>
<proteinExistence type="predicted"/>
<protein>
    <submittedName>
        <fullName evidence="1">Uncharacterized protein</fullName>
    </submittedName>
</protein>
<sequence>MAVIGISDIRIEKLSTTTELRTYRTKRLLSMSSSRNLFFPIPSPGNENIPEDIAGPVAARLIKELNKVDGIKIIALDPCAVTIVRKQGFYWPMIQPKILKAIKEVLATTPIRKGSC</sequence>
<dbReference type="Gene3D" id="3.30.1370.70">
    <property type="entry name" value="Scaffold protein Nfu/NifU, N-terminal domain"/>
    <property type="match status" value="1"/>
</dbReference>